<dbReference type="InterPro" id="IPR023631">
    <property type="entry name" value="Amidase_dom"/>
</dbReference>
<dbReference type="InterPro" id="IPR036928">
    <property type="entry name" value="AS_sf"/>
</dbReference>
<dbReference type="Proteomes" id="UP000278222">
    <property type="component" value="Unassembled WGS sequence"/>
</dbReference>
<dbReference type="SUPFAM" id="SSF75304">
    <property type="entry name" value="Amidase signature (AS) enzymes"/>
    <property type="match status" value="1"/>
</dbReference>
<evidence type="ECO:0000259" key="1">
    <source>
        <dbReference type="Pfam" id="PF01425"/>
    </source>
</evidence>
<keyword evidence="2" id="KW-0808">Transferase</keyword>
<reference evidence="2 3" key="1">
    <citation type="submission" date="2018-11" db="EMBL/GenBank/DDBJ databases">
        <title>Genomic Encyclopedia of Type Strains, Phase IV (KMG-IV): sequencing the most valuable type-strain genomes for metagenomic binning, comparative biology and taxonomic classification.</title>
        <authorList>
            <person name="Goeker M."/>
        </authorList>
    </citation>
    <scope>NUCLEOTIDE SEQUENCE [LARGE SCALE GENOMIC DNA]</scope>
    <source>
        <strain evidence="2 3">DSM 5900</strain>
    </source>
</reference>
<dbReference type="Gene3D" id="3.90.1300.10">
    <property type="entry name" value="Amidase signature (AS) domain"/>
    <property type="match status" value="1"/>
</dbReference>
<dbReference type="PANTHER" id="PTHR11895:SF151">
    <property type="entry name" value="GLUTAMYL-TRNA(GLN) AMIDOTRANSFERASE SUBUNIT A"/>
    <property type="match status" value="1"/>
</dbReference>
<sequence>MAGWNLETATAVRDAVAAGEVTALAVADDCIAAIAARDGELQSFVDFDAKAARKAARTAPAGPLSGITVGVKDIIDADGWATQCNSPIYAGHRPNRDSAVVGLLRAAGATILGKTVTVEFAFAQPGPTVNPYHPGHTPGGSSSGSAAAVAARLVHVALGTQTGGSVIRPGSYCGIFALKPSFGLIPREGVKPLSESLDTIGWYGRSVADLALVLSVFQAEPVTPPPQRLRIGLCLQPPWSVATGPMRAAIRRAARRLEGAGHIVAPFGHDALLAPLHQAQDDIMSVDAARSLRLEKLHHLDRLSPRLQERIRRGEAIDGTTEREARRLAEAARRDLDHLLGSWDAILTAPAPGEAPEGLGSTGDAVFNKVWTLLGVPCVNIPVGRGPKGLPLGIQLIGRRMDDARLLAVAASVADVLEAEA</sequence>
<dbReference type="OrthoDB" id="9777859at2"/>
<dbReference type="Pfam" id="PF01425">
    <property type="entry name" value="Amidase"/>
    <property type="match status" value="1"/>
</dbReference>
<evidence type="ECO:0000313" key="3">
    <source>
        <dbReference type="Proteomes" id="UP000278222"/>
    </source>
</evidence>
<accession>A0A3N1KWJ1</accession>
<dbReference type="InterPro" id="IPR000120">
    <property type="entry name" value="Amidase"/>
</dbReference>
<gene>
    <name evidence="2" type="ORF">EDC65_4266</name>
</gene>
<dbReference type="GO" id="GO:0016740">
    <property type="term" value="F:transferase activity"/>
    <property type="evidence" value="ECO:0007669"/>
    <property type="project" value="UniProtKB-KW"/>
</dbReference>
<protein>
    <submittedName>
        <fullName evidence="2">Asp-tRNA(Asn)/Glu-tRNA(Gln) amidotransferase A subunit family amidase</fullName>
    </submittedName>
</protein>
<organism evidence="2 3">
    <name type="scientific">Stella humosa</name>
    <dbReference type="NCBI Taxonomy" id="94"/>
    <lineage>
        <taxon>Bacteria</taxon>
        <taxon>Pseudomonadati</taxon>
        <taxon>Pseudomonadota</taxon>
        <taxon>Alphaproteobacteria</taxon>
        <taxon>Rhodospirillales</taxon>
        <taxon>Stellaceae</taxon>
        <taxon>Stella</taxon>
    </lineage>
</organism>
<dbReference type="AlphaFoldDB" id="A0A3N1KWJ1"/>
<comment type="caution">
    <text evidence="2">The sequence shown here is derived from an EMBL/GenBank/DDBJ whole genome shotgun (WGS) entry which is preliminary data.</text>
</comment>
<dbReference type="PANTHER" id="PTHR11895">
    <property type="entry name" value="TRANSAMIDASE"/>
    <property type="match status" value="1"/>
</dbReference>
<dbReference type="RefSeq" id="WP_123693332.1">
    <property type="nucleotide sequence ID" value="NZ_AP019700.1"/>
</dbReference>
<evidence type="ECO:0000313" key="2">
    <source>
        <dbReference type="EMBL" id="ROP83617.1"/>
    </source>
</evidence>
<dbReference type="EMBL" id="RJKX01000016">
    <property type="protein sequence ID" value="ROP83617.1"/>
    <property type="molecule type" value="Genomic_DNA"/>
</dbReference>
<keyword evidence="3" id="KW-1185">Reference proteome</keyword>
<proteinExistence type="predicted"/>
<feature type="domain" description="Amidase" evidence="1">
    <location>
        <begin position="29"/>
        <end position="407"/>
    </location>
</feature>
<name>A0A3N1KWJ1_9PROT</name>